<protein>
    <submittedName>
        <fullName evidence="2">Uncharacterized protein</fullName>
    </submittedName>
</protein>
<reference evidence="2" key="1">
    <citation type="submission" date="2022-01" db="EMBL/GenBank/DDBJ databases">
        <title>Genome Sequence Resource for Two Populations of Ditylenchus destructor, the Migratory Endoparasitic Phytonematode.</title>
        <authorList>
            <person name="Zhang H."/>
            <person name="Lin R."/>
            <person name="Xie B."/>
        </authorList>
    </citation>
    <scope>NUCLEOTIDE SEQUENCE</scope>
    <source>
        <strain evidence="2">BazhouSP</strain>
    </source>
</reference>
<name>A0AAD4NH31_9BILA</name>
<evidence type="ECO:0000256" key="1">
    <source>
        <dbReference type="SAM" id="MobiDB-lite"/>
    </source>
</evidence>
<gene>
    <name evidence="2" type="ORF">DdX_02305</name>
</gene>
<feature type="compositionally biased region" description="Polar residues" evidence="1">
    <location>
        <begin position="138"/>
        <end position="148"/>
    </location>
</feature>
<comment type="caution">
    <text evidence="2">The sequence shown here is derived from an EMBL/GenBank/DDBJ whole genome shotgun (WGS) entry which is preliminary data.</text>
</comment>
<accession>A0AAD4NH31</accession>
<dbReference type="Proteomes" id="UP001201812">
    <property type="component" value="Unassembled WGS sequence"/>
</dbReference>
<evidence type="ECO:0000313" key="2">
    <source>
        <dbReference type="EMBL" id="KAI1725635.1"/>
    </source>
</evidence>
<sequence length="300" mass="33827">MICSYSEFVPRHNTVSSNSSENTLVDEKSAPHEDSILDQIFSEHIAQMCSQNNEGDRVCTIYRTRSNTLDSLISVAESRYGSFDVHDAEGHTRNDEINLFHDEVAYVRPRKTDKRSKTAARSDNAHSKPQKTGHKKSSSPISKVQTKSDLILQQRSVHNQIKRETSIEVKKQVNALTIKASQLSGNTNKRISIYEEDVGFSEVLERQLDGATLLGQENGVNYLQPHFCCGDEWDNENMIQKIFVGGNQESTDDDKLTRQQSSLLLTPLQSSLTTQTSSSCIQTNRTKFSTKWCPRMGRAH</sequence>
<proteinExistence type="predicted"/>
<feature type="region of interest" description="Disordered" evidence="1">
    <location>
        <begin position="108"/>
        <end position="148"/>
    </location>
</feature>
<organism evidence="2 3">
    <name type="scientific">Ditylenchus destructor</name>
    <dbReference type="NCBI Taxonomy" id="166010"/>
    <lineage>
        <taxon>Eukaryota</taxon>
        <taxon>Metazoa</taxon>
        <taxon>Ecdysozoa</taxon>
        <taxon>Nematoda</taxon>
        <taxon>Chromadorea</taxon>
        <taxon>Rhabditida</taxon>
        <taxon>Tylenchina</taxon>
        <taxon>Tylenchomorpha</taxon>
        <taxon>Sphaerularioidea</taxon>
        <taxon>Anguinidae</taxon>
        <taxon>Anguininae</taxon>
        <taxon>Ditylenchus</taxon>
    </lineage>
</organism>
<evidence type="ECO:0000313" key="3">
    <source>
        <dbReference type="Proteomes" id="UP001201812"/>
    </source>
</evidence>
<dbReference type="AlphaFoldDB" id="A0AAD4NH31"/>
<dbReference type="EMBL" id="JAKKPZ010000002">
    <property type="protein sequence ID" value="KAI1725635.1"/>
    <property type="molecule type" value="Genomic_DNA"/>
</dbReference>
<feature type="compositionally biased region" description="Basic residues" evidence="1">
    <location>
        <begin position="108"/>
        <end position="118"/>
    </location>
</feature>
<keyword evidence="3" id="KW-1185">Reference proteome</keyword>
<feature type="compositionally biased region" description="Basic residues" evidence="1">
    <location>
        <begin position="128"/>
        <end position="137"/>
    </location>
</feature>